<dbReference type="GO" id="GO:0003676">
    <property type="term" value="F:nucleic acid binding"/>
    <property type="evidence" value="ECO:0007669"/>
    <property type="project" value="InterPro"/>
</dbReference>
<organism evidence="1 2">
    <name type="scientific">Arachis duranensis</name>
    <name type="common">Wild peanut</name>
    <dbReference type="NCBI Taxonomy" id="130453"/>
    <lineage>
        <taxon>Eukaryota</taxon>
        <taxon>Viridiplantae</taxon>
        <taxon>Streptophyta</taxon>
        <taxon>Embryophyta</taxon>
        <taxon>Tracheophyta</taxon>
        <taxon>Spermatophyta</taxon>
        <taxon>Magnoliopsida</taxon>
        <taxon>eudicotyledons</taxon>
        <taxon>Gunneridae</taxon>
        <taxon>Pentapetalae</taxon>
        <taxon>rosids</taxon>
        <taxon>fabids</taxon>
        <taxon>Fabales</taxon>
        <taxon>Fabaceae</taxon>
        <taxon>Papilionoideae</taxon>
        <taxon>50 kb inversion clade</taxon>
        <taxon>dalbergioids sensu lato</taxon>
        <taxon>Dalbergieae</taxon>
        <taxon>Pterocarpus clade</taxon>
        <taxon>Arachis</taxon>
    </lineage>
</organism>
<reference evidence="2" key="2">
    <citation type="submission" date="2025-08" db="UniProtKB">
        <authorList>
            <consortium name="RefSeq"/>
        </authorList>
    </citation>
    <scope>IDENTIFICATION</scope>
    <source>
        <tissue evidence="2">Whole plant</tissue>
    </source>
</reference>
<gene>
    <name evidence="2" type="primary">LOC107484243</name>
</gene>
<dbReference type="Gene3D" id="3.30.420.10">
    <property type="entry name" value="Ribonuclease H-like superfamily/Ribonuclease H"/>
    <property type="match status" value="1"/>
</dbReference>
<dbReference type="InterPro" id="IPR036397">
    <property type="entry name" value="RNaseH_sf"/>
</dbReference>
<dbReference type="RefSeq" id="XP_015960343.1">
    <property type="nucleotide sequence ID" value="XM_016104857.1"/>
</dbReference>
<dbReference type="AlphaFoldDB" id="A0A6P4D187"/>
<proteinExistence type="predicted"/>
<accession>A0A6P4D187</accession>
<dbReference type="PANTHER" id="PTHR35046">
    <property type="entry name" value="ZINC KNUCKLE (CCHC-TYPE) FAMILY PROTEIN"/>
    <property type="match status" value="1"/>
</dbReference>
<dbReference type="KEGG" id="adu:107484243"/>
<reference evidence="1" key="1">
    <citation type="journal article" date="2016" name="Nat. Genet.">
        <title>The genome sequences of Arachis duranensis and Arachis ipaensis, the diploid ancestors of cultivated peanut.</title>
        <authorList>
            <person name="Bertioli D.J."/>
            <person name="Cannon S.B."/>
            <person name="Froenicke L."/>
            <person name="Huang G."/>
            <person name="Farmer A.D."/>
            <person name="Cannon E.K."/>
            <person name="Liu X."/>
            <person name="Gao D."/>
            <person name="Clevenger J."/>
            <person name="Dash S."/>
            <person name="Ren L."/>
            <person name="Moretzsohn M.C."/>
            <person name="Shirasawa K."/>
            <person name="Huang W."/>
            <person name="Vidigal B."/>
            <person name="Abernathy B."/>
            <person name="Chu Y."/>
            <person name="Niederhuth C.E."/>
            <person name="Umale P."/>
            <person name="Araujo A.C."/>
            <person name="Kozik A."/>
            <person name="Kim K.D."/>
            <person name="Burow M.D."/>
            <person name="Varshney R.K."/>
            <person name="Wang X."/>
            <person name="Zhang X."/>
            <person name="Barkley N."/>
            <person name="Guimaraes P.M."/>
            <person name="Isobe S."/>
            <person name="Guo B."/>
            <person name="Liao B."/>
            <person name="Stalker H.T."/>
            <person name="Schmitz R.J."/>
            <person name="Scheffler B.E."/>
            <person name="Leal-Bertioli S.C."/>
            <person name="Xun X."/>
            <person name="Jackson S.A."/>
            <person name="Michelmore R."/>
            <person name="Ozias-Akins P."/>
        </authorList>
    </citation>
    <scope>NUCLEOTIDE SEQUENCE [LARGE SCALE GENOMIC DNA]</scope>
    <source>
        <strain evidence="1">cv. V14167</strain>
    </source>
</reference>
<evidence type="ECO:0000313" key="2">
    <source>
        <dbReference type="RefSeq" id="XP_015960343.1"/>
    </source>
</evidence>
<dbReference type="Proteomes" id="UP000515211">
    <property type="component" value="Chromosome 4"/>
</dbReference>
<dbReference type="SUPFAM" id="SSF53098">
    <property type="entry name" value="Ribonuclease H-like"/>
    <property type="match status" value="1"/>
</dbReference>
<sequence>MNLVTGLPRTRSGFDAVWVIVDRLTKSAHFLPIRVNYSLEESTRLYIKEIVRLHGVPKTIVSDRDSLFTSRFWGAFQKCFWYETMSHHNISCANGWTVGTNYSDVGGYAKGMYFGSTGKLGPLHAIGGVYRKQRLSCEHRNGSV</sequence>
<dbReference type="PANTHER" id="PTHR35046:SF26">
    <property type="entry name" value="RNA-DIRECTED DNA POLYMERASE"/>
    <property type="match status" value="1"/>
</dbReference>
<dbReference type="OrthoDB" id="1430837at2759"/>
<keyword evidence="1" id="KW-1185">Reference proteome</keyword>
<dbReference type="InterPro" id="IPR012337">
    <property type="entry name" value="RNaseH-like_sf"/>
</dbReference>
<protein>
    <submittedName>
        <fullName evidence="2">Uncharacterized protein LOC107484243</fullName>
    </submittedName>
</protein>
<dbReference type="GeneID" id="107484243"/>
<evidence type="ECO:0000313" key="1">
    <source>
        <dbReference type="Proteomes" id="UP000515211"/>
    </source>
</evidence>
<name>A0A6P4D187_ARADU</name>